<name>A0ACC4ZZV7_9BACL</name>
<sequence>NDCYVLEIDGVIQATVTHLRYKTLDFITDLPFVIWFAVDPAD</sequence>
<dbReference type="EMBL" id="LDRX01000016">
    <property type="protein sequence ID" value="KTS84347.1"/>
    <property type="molecule type" value="Genomic_DNA"/>
</dbReference>
<reference evidence="1 2" key="1">
    <citation type="journal article" date="2016" name="Front. Microbiol.">
        <title>Genomic Resource of Rice Seed Associated Bacteria.</title>
        <authorList>
            <person name="Midha S."/>
            <person name="Bansal K."/>
            <person name="Sharma S."/>
            <person name="Kumar N."/>
            <person name="Patil P.P."/>
            <person name="Chaudhry V."/>
            <person name="Patil P.B."/>
        </authorList>
    </citation>
    <scope>NUCLEOTIDE SEQUENCE [LARGE SCALE GENOMIC DNA]</scope>
    <source>
        <strain evidence="1 2">NS115</strain>
    </source>
</reference>
<evidence type="ECO:0000313" key="2">
    <source>
        <dbReference type="Proteomes" id="UP000074866"/>
    </source>
</evidence>
<organism evidence="1 2">
    <name type="scientific">Paenibacillus jamilae</name>
    <dbReference type="NCBI Taxonomy" id="114136"/>
    <lineage>
        <taxon>Bacteria</taxon>
        <taxon>Bacillati</taxon>
        <taxon>Bacillota</taxon>
        <taxon>Bacilli</taxon>
        <taxon>Bacillales</taxon>
        <taxon>Paenibacillaceae</taxon>
        <taxon>Paenibacillus</taxon>
    </lineage>
</organism>
<comment type="caution">
    <text evidence="1">The sequence shown here is derived from an EMBL/GenBank/DDBJ whole genome shotgun (WGS) entry which is preliminary data.</text>
</comment>
<evidence type="ECO:0000313" key="1">
    <source>
        <dbReference type="EMBL" id="KTS84347.1"/>
    </source>
</evidence>
<feature type="non-terminal residue" evidence="1">
    <location>
        <position position="1"/>
    </location>
</feature>
<accession>A0ACC4ZZV7</accession>
<dbReference type="Proteomes" id="UP000074866">
    <property type="component" value="Unassembled WGS sequence"/>
</dbReference>
<keyword evidence="2" id="KW-1185">Reference proteome</keyword>
<gene>
    <name evidence="1" type="ORF">NS115_03930</name>
</gene>
<protein>
    <submittedName>
        <fullName evidence="1">GNAT family acetyltransferase</fullName>
    </submittedName>
</protein>
<proteinExistence type="predicted"/>